<dbReference type="PANTHER" id="PTHR12542">
    <property type="entry name" value="EXOCYST COMPLEX PROTEIN EXO70"/>
    <property type="match status" value="1"/>
</dbReference>
<keyword evidence="5" id="KW-0653">Protein transport</keyword>
<dbReference type="PANTHER" id="PTHR12542:SF41">
    <property type="entry name" value="EXOCYST COMPLEX COMPONENT 7"/>
    <property type="match status" value="1"/>
</dbReference>
<dbReference type="Proteomes" id="UP000267096">
    <property type="component" value="Unassembled WGS sequence"/>
</dbReference>
<dbReference type="Pfam" id="PF04136">
    <property type="entry name" value="COG3_N"/>
    <property type="match status" value="1"/>
</dbReference>
<dbReference type="Gene3D" id="1.20.1280.170">
    <property type="entry name" value="Exocyst complex component Exo70"/>
    <property type="match status" value="1"/>
</dbReference>
<feature type="domain" description="Conserved oligomeric Golgi complex subunit 3 N-terminal" evidence="7">
    <location>
        <begin position="22"/>
        <end position="133"/>
    </location>
</feature>
<name>A0A0M3KBA4_ANISI</name>
<feature type="domain" description="Exocyst complex subunit Exo70 C-terminal" evidence="6">
    <location>
        <begin position="223"/>
        <end position="457"/>
    </location>
</feature>
<comment type="similarity">
    <text evidence="1 5">Belongs to the EXO70 family.</text>
</comment>
<keyword evidence="2 5" id="KW-0813">Transport</keyword>
<accession>A0A0M3KBA4</accession>
<sequence length="465" mass="53084">MHHRSQPTANIQGKLQQDDEWLKSLEENVSKSDSLRTQIIGMLDSFEQRLSRLDETVVRLHQRTACLQTKQSNIAKALKMIDAMQQFYGKAAELENSIREGNVTLDRDNFLKRMEQLAEAITFFSSQPTYRDQLESMNLTFESGCCALEKEFRSVVQADSIVADAAMIIESLDQEFEVIVARLKEIPTVRDISRIRDIGLMPTPDSWRASNDIVYAILLTFGALLALIQIETDLMNKAIDDVSACARVQREMFSKPLQNVIERANRLFSTLDCPVVPLLPLLRHTYAHCNQLSSLSKNAVGEIPYELFVKRLQTKCYSLLDESLDKLTNDTNKFVPDDGNVHQVTSNALNLLSSLMEYRQTVTQLLTANSPNSNPSYLLPRFFARMLSALGLNLKNKADYYSDETLSVIFLLNNNTYIHNTLHNDGMFAVVCEHNSEVRSFYKSEINRLIERYLQRFAFEICSFS</sequence>
<dbReference type="InterPro" id="IPR048320">
    <property type="entry name" value="COG3_N"/>
</dbReference>
<dbReference type="Pfam" id="PF03081">
    <property type="entry name" value="Exo70_C"/>
    <property type="match status" value="1"/>
</dbReference>
<evidence type="ECO:0000256" key="1">
    <source>
        <dbReference type="ARBA" id="ARBA00006756"/>
    </source>
</evidence>
<dbReference type="GO" id="GO:0000145">
    <property type="term" value="C:exocyst"/>
    <property type="evidence" value="ECO:0007669"/>
    <property type="project" value="InterPro"/>
</dbReference>
<dbReference type="GO" id="GO:0015031">
    <property type="term" value="P:protein transport"/>
    <property type="evidence" value="ECO:0007669"/>
    <property type="project" value="UniProtKB-KW"/>
</dbReference>
<dbReference type="InterPro" id="IPR016159">
    <property type="entry name" value="Cullin_repeat-like_dom_sf"/>
</dbReference>
<reference evidence="10" key="1">
    <citation type="submission" date="2017-02" db="UniProtKB">
        <authorList>
            <consortium name="WormBaseParasite"/>
        </authorList>
    </citation>
    <scope>IDENTIFICATION</scope>
</reference>
<evidence type="ECO:0000313" key="9">
    <source>
        <dbReference type="Proteomes" id="UP000267096"/>
    </source>
</evidence>
<dbReference type="OrthoDB" id="1922221at2759"/>
<evidence type="ECO:0000256" key="4">
    <source>
        <dbReference type="ARBA" id="ARBA00026169"/>
    </source>
</evidence>
<dbReference type="InterPro" id="IPR046364">
    <property type="entry name" value="Exo70_C"/>
</dbReference>
<reference evidence="8 9" key="2">
    <citation type="submission" date="2018-11" db="EMBL/GenBank/DDBJ databases">
        <authorList>
            <consortium name="Pathogen Informatics"/>
        </authorList>
    </citation>
    <scope>NUCLEOTIDE SEQUENCE [LARGE SCALE GENOMIC DNA]</scope>
</reference>
<evidence type="ECO:0000256" key="3">
    <source>
        <dbReference type="ARBA" id="ARBA00022483"/>
    </source>
</evidence>
<protein>
    <recommendedName>
        <fullName evidence="4 5">Exocyst complex component 7</fullName>
    </recommendedName>
    <alternativeName>
        <fullName evidence="5">Exocyst complex component Exo70</fullName>
    </alternativeName>
</protein>
<dbReference type="WBParaSite" id="ASIM_0001825101-mRNA-1">
    <property type="protein sequence ID" value="ASIM_0001825101-mRNA-1"/>
    <property type="gene ID" value="ASIM_0001825101"/>
</dbReference>
<dbReference type="AlphaFoldDB" id="A0A0M3KBA4"/>
<evidence type="ECO:0000259" key="7">
    <source>
        <dbReference type="Pfam" id="PF04136"/>
    </source>
</evidence>
<dbReference type="InterPro" id="IPR004140">
    <property type="entry name" value="Exo70"/>
</dbReference>
<dbReference type="SUPFAM" id="SSF74788">
    <property type="entry name" value="Cullin repeat-like"/>
    <property type="match status" value="1"/>
</dbReference>
<evidence type="ECO:0000256" key="5">
    <source>
        <dbReference type="RuleBase" id="RU365026"/>
    </source>
</evidence>
<proteinExistence type="inferred from homology"/>
<dbReference type="GO" id="GO:0006887">
    <property type="term" value="P:exocytosis"/>
    <property type="evidence" value="ECO:0007669"/>
    <property type="project" value="UniProtKB-KW"/>
</dbReference>
<evidence type="ECO:0000313" key="10">
    <source>
        <dbReference type="WBParaSite" id="ASIM_0001825101-mRNA-1"/>
    </source>
</evidence>
<keyword evidence="3 5" id="KW-0268">Exocytosis</keyword>
<evidence type="ECO:0000313" key="8">
    <source>
        <dbReference type="EMBL" id="VDK60919.1"/>
    </source>
</evidence>
<gene>
    <name evidence="8" type="ORF">ASIM_LOCUS17652</name>
</gene>
<dbReference type="EMBL" id="UYRR01034390">
    <property type="protein sequence ID" value="VDK60919.1"/>
    <property type="molecule type" value="Genomic_DNA"/>
</dbReference>
<evidence type="ECO:0000259" key="6">
    <source>
        <dbReference type="Pfam" id="PF03081"/>
    </source>
</evidence>
<dbReference type="GO" id="GO:0005546">
    <property type="term" value="F:phosphatidylinositol-4,5-bisphosphate binding"/>
    <property type="evidence" value="ECO:0007669"/>
    <property type="project" value="InterPro"/>
</dbReference>
<comment type="function">
    <text evidence="5">Component of the exocyst complex involved in the docking of exocytic vesicles with fusion sites on the plasma membrane.</text>
</comment>
<organism evidence="10">
    <name type="scientific">Anisakis simplex</name>
    <name type="common">Herring worm</name>
    <dbReference type="NCBI Taxonomy" id="6269"/>
    <lineage>
        <taxon>Eukaryota</taxon>
        <taxon>Metazoa</taxon>
        <taxon>Ecdysozoa</taxon>
        <taxon>Nematoda</taxon>
        <taxon>Chromadorea</taxon>
        <taxon>Rhabditida</taxon>
        <taxon>Spirurina</taxon>
        <taxon>Ascaridomorpha</taxon>
        <taxon>Ascaridoidea</taxon>
        <taxon>Anisakidae</taxon>
        <taxon>Anisakis</taxon>
        <taxon>Anisakis simplex complex</taxon>
    </lineage>
</organism>
<evidence type="ECO:0000256" key="2">
    <source>
        <dbReference type="ARBA" id="ARBA00022448"/>
    </source>
</evidence>
<keyword evidence="9" id="KW-1185">Reference proteome</keyword>